<name>A0A843W9C2_COLES</name>
<dbReference type="SUPFAM" id="SSF53300">
    <property type="entry name" value="vWA-like"/>
    <property type="match status" value="1"/>
</dbReference>
<evidence type="ECO:0000259" key="6">
    <source>
        <dbReference type="PROSITE" id="PS50089"/>
    </source>
</evidence>
<organism evidence="7 8">
    <name type="scientific">Colocasia esculenta</name>
    <name type="common">Wild taro</name>
    <name type="synonym">Arum esculentum</name>
    <dbReference type="NCBI Taxonomy" id="4460"/>
    <lineage>
        <taxon>Eukaryota</taxon>
        <taxon>Viridiplantae</taxon>
        <taxon>Streptophyta</taxon>
        <taxon>Embryophyta</taxon>
        <taxon>Tracheophyta</taxon>
        <taxon>Spermatophyta</taxon>
        <taxon>Magnoliopsida</taxon>
        <taxon>Liliopsida</taxon>
        <taxon>Araceae</taxon>
        <taxon>Aroideae</taxon>
        <taxon>Colocasieae</taxon>
        <taxon>Colocasia</taxon>
    </lineage>
</organism>
<keyword evidence="2 4" id="KW-0863">Zinc-finger</keyword>
<comment type="caution">
    <text evidence="7">The sequence shown here is derived from an EMBL/GenBank/DDBJ whole genome shotgun (WGS) entry which is preliminary data.</text>
</comment>
<evidence type="ECO:0000256" key="5">
    <source>
        <dbReference type="SAM" id="MobiDB-lite"/>
    </source>
</evidence>
<proteinExistence type="predicted"/>
<dbReference type="SUPFAM" id="SSF57850">
    <property type="entry name" value="RING/U-box"/>
    <property type="match status" value="1"/>
</dbReference>
<dbReference type="SMART" id="SM00184">
    <property type="entry name" value="RING"/>
    <property type="match status" value="1"/>
</dbReference>
<evidence type="ECO:0000313" key="7">
    <source>
        <dbReference type="EMBL" id="MQM01465.1"/>
    </source>
</evidence>
<evidence type="ECO:0000256" key="1">
    <source>
        <dbReference type="ARBA" id="ARBA00022723"/>
    </source>
</evidence>
<dbReference type="OrthoDB" id="687730at2759"/>
<evidence type="ECO:0000256" key="4">
    <source>
        <dbReference type="PROSITE-ProRule" id="PRU00175"/>
    </source>
</evidence>
<dbReference type="AlphaFoldDB" id="A0A843W9C2"/>
<feature type="region of interest" description="Disordered" evidence="5">
    <location>
        <begin position="19"/>
        <end position="42"/>
    </location>
</feature>
<dbReference type="Pfam" id="PF00097">
    <property type="entry name" value="zf-C3HC4"/>
    <property type="match status" value="1"/>
</dbReference>
<keyword evidence="8" id="KW-1185">Reference proteome</keyword>
<evidence type="ECO:0000256" key="2">
    <source>
        <dbReference type="ARBA" id="ARBA00022771"/>
    </source>
</evidence>
<dbReference type="InterPro" id="IPR018957">
    <property type="entry name" value="Znf_C3HC4_RING-type"/>
</dbReference>
<protein>
    <recommendedName>
        <fullName evidence="6">RING-type domain-containing protein</fullName>
    </recommendedName>
</protein>
<dbReference type="Gene3D" id="3.30.40.10">
    <property type="entry name" value="Zinc/RING finger domain, C3HC4 (zinc finger)"/>
    <property type="match status" value="1"/>
</dbReference>
<dbReference type="Gene3D" id="3.40.50.410">
    <property type="entry name" value="von Willebrand factor, type A domain"/>
    <property type="match status" value="1"/>
</dbReference>
<dbReference type="GO" id="GO:0008270">
    <property type="term" value="F:zinc ion binding"/>
    <property type="evidence" value="ECO:0007669"/>
    <property type="project" value="UniProtKB-KW"/>
</dbReference>
<dbReference type="InterPro" id="IPR001841">
    <property type="entry name" value="Znf_RING"/>
</dbReference>
<keyword evidence="3" id="KW-0862">Zinc</keyword>
<feature type="domain" description="RING-type" evidence="6">
    <location>
        <begin position="83"/>
        <end position="134"/>
    </location>
</feature>
<dbReference type="EMBL" id="NMUH01002684">
    <property type="protein sequence ID" value="MQM01465.1"/>
    <property type="molecule type" value="Genomic_DNA"/>
</dbReference>
<evidence type="ECO:0000313" key="8">
    <source>
        <dbReference type="Proteomes" id="UP000652761"/>
    </source>
</evidence>
<gene>
    <name evidence="7" type="ORF">Taro_034221</name>
</gene>
<dbReference type="Proteomes" id="UP000652761">
    <property type="component" value="Unassembled WGS sequence"/>
</dbReference>
<sequence>MGFTAFPCAASAAITPSHCRRNSSSSRKVPRKPATIDEATAEKAGHDQTQVTILCMHFCYYLVLLHPTDLRRCRRRQQQQSICVICLEPLVVSERGGGGSGGQAIFTAQCMHSFHFTCISSVVDHGGVTCPICRAEWAQLPCNLPALPCHQQGPPADPVLRFLNDSIANVRTYRSPSLPSALYDDDDPVEPVLSPARPRLHISLTSLPTLPAGRTPSSLFLRRRPMQQHHSHFVGSSWVPSPQQGVQSGAWLSARLSHRQATDVVVVVSPNGPHVQLLRQSMALVVFSLRPVDRLAIVAYSAVTATRALPLRRMTSRGKRMALQAVDRVFYLGEADPYDGLKKGAKVLVDRAYQNPLSCILHLSDSPTLVFAGPQRLEVPFPVHHFLIGFGLVASSGFVMYEFKEFLSRLLGDVIRETQMRIGEEGRTVTLGELRVGEERRIPLALAGDRGFLRVGYSFVEGGAEECLRTGEVVVGVAEKDDGSVVESGAGRSTDMLLVGQRGGDVEWWASPHPFS</sequence>
<dbReference type="PANTHER" id="PTHR10579">
    <property type="entry name" value="CALCIUM-ACTIVATED CHLORIDE CHANNEL REGULATOR"/>
    <property type="match status" value="1"/>
</dbReference>
<keyword evidence="1" id="KW-0479">Metal-binding</keyword>
<dbReference type="InterPro" id="IPR036465">
    <property type="entry name" value="vWFA_dom_sf"/>
</dbReference>
<dbReference type="PROSITE" id="PS50089">
    <property type="entry name" value="ZF_RING_2"/>
    <property type="match status" value="1"/>
</dbReference>
<reference evidence="7" key="1">
    <citation type="submission" date="2017-07" db="EMBL/GenBank/DDBJ databases">
        <title>Taro Niue Genome Assembly and Annotation.</title>
        <authorList>
            <person name="Atibalentja N."/>
            <person name="Keating K."/>
            <person name="Fields C.J."/>
        </authorList>
    </citation>
    <scope>NUCLEOTIDE SEQUENCE</scope>
    <source>
        <strain evidence="7">Niue_2</strain>
        <tissue evidence="7">Leaf</tissue>
    </source>
</reference>
<dbReference type="InterPro" id="IPR013083">
    <property type="entry name" value="Znf_RING/FYVE/PHD"/>
</dbReference>
<dbReference type="InterPro" id="IPR051266">
    <property type="entry name" value="CLCR"/>
</dbReference>
<evidence type="ECO:0000256" key="3">
    <source>
        <dbReference type="ARBA" id="ARBA00022833"/>
    </source>
</evidence>
<accession>A0A843W9C2</accession>
<dbReference type="PANTHER" id="PTHR10579:SF47">
    <property type="entry name" value="OS09G0298500 PROTEIN"/>
    <property type="match status" value="1"/>
</dbReference>